<dbReference type="EMBL" id="MN739643">
    <property type="protein sequence ID" value="QHT17703.1"/>
    <property type="molecule type" value="Genomic_DNA"/>
</dbReference>
<dbReference type="AlphaFoldDB" id="A0A6C0DM89"/>
<protein>
    <submittedName>
        <fullName evidence="1">Uncharacterized protein</fullName>
    </submittedName>
</protein>
<accession>A0A6C0DM89</accession>
<sequence>MTVQLFNNMMLLSSILKISTKIDSVLPKPSIYTMPLYSNNFILKHHHYNTEFIKNIEYHNLKCWKSNCIFQYYLDDDYVNTVFKVDFSINREDKNNTFIKIDYLYINNDFYDKLYKLNTGLVLKDEETLLLKHSIFKFIENWATRRNIDKIVIDIHTNLLRYNSELKDLGFVVTDTPSILNVNWIEAVKILNYNT</sequence>
<reference evidence="1" key="1">
    <citation type="journal article" date="2020" name="Nature">
        <title>Giant virus diversity and host interactions through global metagenomics.</title>
        <authorList>
            <person name="Schulz F."/>
            <person name="Roux S."/>
            <person name="Paez-Espino D."/>
            <person name="Jungbluth S."/>
            <person name="Walsh D.A."/>
            <person name="Denef V.J."/>
            <person name="McMahon K.D."/>
            <person name="Konstantinidis K.T."/>
            <person name="Eloe-Fadrosh E.A."/>
            <person name="Kyrpides N.C."/>
            <person name="Woyke T."/>
        </authorList>
    </citation>
    <scope>NUCLEOTIDE SEQUENCE</scope>
    <source>
        <strain evidence="1">GVMAG-M-3300023174-30</strain>
    </source>
</reference>
<name>A0A6C0DM89_9ZZZZ</name>
<evidence type="ECO:0000313" key="1">
    <source>
        <dbReference type="EMBL" id="QHT17703.1"/>
    </source>
</evidence>
<proteinExistence type="predicted"/>
<organism evidence="1">
    <name type="scientific">viral metagenome</name>
    <dbReference type="NCBI Taxonomy" id="1070528"/>
    <lineage>
        <taxon>unclassified sequences</taxon>
        <taxon>metagenomes</taxon>
        <taxon>organismal metagenomes</taxon>
    </lineage>
</organism>